<name>A0ABQ8YSL8_9EUKA</name>
<evidence type="ECO:0000313" key="1">
    <source>
        <dbReference type="EMBL" id="KAJ6247639.1"/>
    </source>
</evidence>
<comment type="caution">
    <text evidence="1">The sequence shown here is derived from an EMBL/GenBank/DDBJ whole genome shotgun (WGS) entry which is preliminary data.</text>
</comment>
<accession>A0ABQ8YSL8</accession>
<proteinExistence type="predicted"/>
<keyword evidence="2" id="KW-1185">Reference proteome</keyword>
<sequence length="120" mass="13948">MDQPPNHLNISFQGLVGLNEEEIEHELNNNFYVLDKNVTVVIIEPDVIHDLKTGTFLEPPPLTKIHHETEDLFLNDLPQDYIEKQCDLHSMASRLHDRQIQVDANLLKQIVLSKYRINLI</sequence>
<gene>
    <name evidence="1" type="ORF">M0813_18273</name>
</gene>
<dbReference type="Proteomes" id="UP001150062">
    <property type="component" value="Unassembled WGS sequence"/>
</dbReference>
<protein>
    <submittedName>
        <fullName evidence="1">Uncharacterized protein</fullName>
    </submittedName>
</protein>
<reference evidence="1" key="1">
    <citation type="submission" date="2022-08" db="EMBL/GenBank/DDBJ databases">
        <title>Novel sulfate-reducing endosymbionts in the free-living metamonad Anaeramoeba.</title>
        <authorList>
            <person name="Jerlstrom-Hultqvist J."/>
            <person name="Cepicka I."/>
            <person name="Gallot-Lavallee L."/>
            <person name="Salas-Leiva D."/>
            <person name="Curtis B.A."/>
            <person name="Zahonova K."/>
            <person name="Pipaliya S."/>
            <person name="Dacks J."/>
            <person name="Roger A.J."/>
        </authorList>
    </citation>
    <scope>NUCLEOTIDE SEQUENCE</scope>
    <source>
        <strain evidence="1">Schooner1</strain>
    </source>
</reference>
<organism evidence="1 2">
    <name type="scientific">Anaeramoeba flamelloides</name>
    <dbReference type="NCBI Taxonomy" id="1746091"/>
    <lineage>
        <taxon>Eukaryota</taxon>
        <taxon>Metamonada</taxon>
        <taxon>Anaeramoebidae</taxon>
        <taxon>Anaeramoeba</taxon>
    </lineage>
</organism>
<evidence type="ECO:0000313" key="2">
    <source>
        <dbReference type="Proteomes" id="UP001150062"/>
    </source>
</evidence>
<dbReference type="EMBL" id="JAOAOG010000122">
    <property type="protein sequence ID" value="KAJ6247639.1"/>
    <property type="molecule type" value="Genomic_DNA"/>
</dbReference>